<gene>
    <name evidence="2" type="ORF">BELL_1429g00010</name>
</gene>
<dbReference type="PANTHER" id="PTHR39602">
    <property type="entry name" value="ACW-9"/>
    <property type="match status" value="1"/>
</dbReference>
<evidence type="ECO:0000313" key="2">
    <source>
        <dbReference type="EMBL" id="TGO55889.1"/>
    </source>
</evidence>
<sequence>MHFQDIAFALFATGAVAAPAALKSRDACSDACNTEYNTCRSAPGANQSTCASNYASCLGYSPYDSNGSLVTPTACSSVASSTTTQATSSATSDACVSKCNDSYNSCRSAPDANRATCASEYATCLGYLPFDNSGSLVTPTACSSGAVSTTNARSSTQAPQASGTPSPDQTSIVEGVEWTIKQLIRYCSEDGSGCDYNFAISYNDERPDERCTVIRMPGSGATTESWYEIPCTTGSVNTISWGVSDQFGAENAFAVLTVTNNEEKTNAYFGVANVNGNPVTPSSPAGSGNFGDIGPEPVYVF</sequence>
<organism evidence="2 3">
    <name type="scientific">Botrytis elliptica</name>
    <dbReference type="NCBI Taxonomy" id="278938"/>
    <lineage>
        <taxon>Eukaryota</taxon>
        <taxon>Fungi</taxon>
        <taxon>Dikarya</taxon>
        <taxon>Ascomycota</taxon>
        <taxon>Pezizomycotina</taxon>
        <taxon>Leotiomycetes</taxon>
        <taxon>Helotiales</taxon>
        <taxon>Sclerotiniaceae</taxon>
        <taxon>Botrytis</taxon>
    </lineage>
</organism>
<evidence type="ECO:0000313" key="3">
    <source>
        <dbReference type="Proteomes" id="UP000297229"/>
    </source>
</evidence>
<dbReference type="OrthoDB" id="3836772at2759"/>
<dbReference type="STRING" id="278938.A0A4Z1I2K5"/>
<keyword evidence="1" id="KW-0732">Signal</keyword>
<dbReference type="Proteomes" id="UP000297229">
    <property type="component" value="Unassembled WGS sequence"/>
</dbReference>
<keyword evidence="3" id="KW-1185">Reference proteome</keyword>
<dbReference type="EMBL" id="PQXM01001427">
    <property type="protein sequence ID" value="TGO55889.1"/>
    <property type="molecule type" value="Genomic_DNA"/>
</dbReference>
<protein>
    <submittedName>
        <fullName evidence="2">Uncharacterized protein</fullName>
    </submittedName>
</protein>
<proteinExistence type="predicted"/>
<accession>A0A4Z1I2K5</accession>
<dbReference type="AlphaFoldDB" id="A0A4Z1I2K5"/>
<comment type="caution">
    <text evidence="2">The sequence shown here is derived from an EMBL/GenBank/DDBJ whole genome shotgun (WGS) entry which is preliminary data.</text>
</comment>
<name>A0A4Z1I2K5_9HELO</name>
<reference evidence="2 3" key="1">
    <citation type="submission" date="2017-12" db="EMBL/GenBank/DDBJ databases">
        <title>Comparative genomics of Botrytis spp.</title>
        <authorList>
            <person name="Valero-Jimenez C.A."/>
            <person name="Tapia P."/>
            <person name="Veloso J."/>
            <person name="Silva-Moreno E."/>
            <person name="Staats M."/>
            <person name="Valdes J.H."/>
            <person name="Van Kan J.A.L."/>
        </authorList>
    </citation>
    <scope>NUCLEOTIDE SEQUENCE [LARGE SCALE GENOMIC DNA]</scope>
    <source>
        <strain evidence="2 3">Be9601</strain>
    </source>
</reference>
<feature type="signal peptide" evidence="1">
    <location>
        <begin position="1"/>
        <end position="17"/>
    </location>
</feature>
<dbReference type="PANTHER" id="PTHR39602:SF2">
    <property type="entry name" value="ACW-9"/>
    <property type="match status" value="1"/>
</dbReference>
<feature type="chain" id="PRO_5021216630" evidence="1">
    <location>
        <begin position="18"/>
        <end position="301"/>
    </location>
</feature>
<evidence type="ECO:0000256" key="1">
    <source>
        <dbReference type="SAM" id="SignalP"/>
    </source>
</evidence>